<dbReference type="EMBL" id="JALLPJ020000180">
    <property type="protein sequence ID" value="KAL3799638.1"/>
    <property type="molecule type" value="Genomic_DNA"/>
</dbReference>
<dbReference type="InterPro" id="IPR029058">
    <property type="entry name" value="AB_hydrolase_fold"/>
</dbReference>
<dbReference type="Proteomes" id="UP001530400">
    <property type="component" value="Unassembled WGS sequence"/>
</dbReference>
<dbReference type="AlphaFoldDB" id="A0ABD3QGS6"/>
<reference evidence="1 2" key="1">
    <citation type="submission" date="2024-10" db="EMBL/GenBank/DDBJ databases">
        <title>Updated reference genomes for cyclostephanoid diatoms.</title>
        <authorList>
            <person name="Roberts W.R."/>
            <person name="Alverson A.J."/>
        </authorList>
    </citation>
    <scope>NUCLEOTIDE SEQUENCE [LARGE SCALE GENOMIC DNA]</scope>
    <source>
        <strain evidence="1 2">AJA010-31</strain>
    </source>
</reference>
<dbReference type="PANTHER" id="PTHR42103:SF2">
    <property type="entry name" value="AB HYDROLASE-1 DOMAIN-CONTAINING PROTEIN"/>
    <property type="match status" value="1"/>
</dbReference>
<sequence>MGRSRPNVSTHSVTSQSSTIEVHVFEPHQSAGTNKDSCDITGTIVTVHPWATLGGGEHNTIGLARYITSQTESNQMWRVITFTLQSTPIWRGGAVWGILSKHSYEVEQIVDVTKWAMNTYGPVVLLGSSAGAPMAGSSMEQLLQDGSFKDKFIAYVALGFTFGKFASLGFGRHFSAVISTGNTDHSLCGTDQTSDTIIVPPPKLFIMGEKDEFTTVPQLEKAVAKMKASCGSSRIDTRIVANVGHFELESPGYDPYVSKLVLEWLEDVLTKTESG</sequence>
<protein>
    <submittedName>
        <fullName evidence="1">Uncharacterized protein</fullName>
    </submittedName>
</protein>
<dbReference type="PANTHER" id="PTHR42103">
    <property type="entry name" value="ALPHA/BETA-HYDROLASES SUPERFAMILY PROTEIN"/>
    <property type="match status" value="1"/>
</dbReference>
<name>A0ABD3QGS6_9STRA</name>
<evidence type="ECO:0000313" key="2">
    <source>
        <dbReference type="Proteomes" id="UP001530400"/>
    </source>
</evidence>
<dbReference type="Gene3D" id="3.40.50.1820">
    <property type="entry name" value="alpha/beta hydrolase"/>
    <property type="match status" value="1"/>
</dbReference>
<evidence type="ECO:0000313" key="1">
    <source>
        <dbReference type="EMBL" id="KAL3799638.1"/>
    </source>
</evidence>
<comment type="caution">
    <text evidence="1">The sequence shown here is derived from an EMBL/GenBank/DDBJ whole genome shotgun (WGS) entry which is preliminary data.</text>
</comment>
<proteinExistence type="predicted"/>
<dbReference type="SUPFAM" id="SSF53474">
    <property type="entry name" value="alpha/beta-Hydrolases"/>
    <property type="match status" value="1"/>
</dbReference>
<keyword evidence="2" id="KW-1185">Reference proteome</keyword>
<organism evidence="1 2">
    <name type="scientific">Cyclotella atomus</name>
    <dbReference type="NCBI Taxonomy" id="382360"/>
    <lineage>
        <taxon>Eukaryota</taxon>
        <taxon>Sar</taxon>
        <taxon>Stramenopiles</taxon>
        <taxon>Ochrophyta</taxon>
        <taxon>Bacillariophyta</taxon>
        <taxon>Coscinodiscophyceae</taxon>
        <taxon>Thalassiosirophycidae</taxon>
        <taxon>Stephanodiscales</taxon>
        <taxon>Stephanodiscaceae</taxon>
        <taxon>Cyclotella</taxon>
    </lineage>
</organism>
<accession>A0ABD3QGS6</accession>
<gene>
    <name evidence="1" type="ORF">ACHAWO_008954</name>
</gene>